<comment type="caution">
    <text evidence="7">The sequence shown here is derived from an EMBL/GenBank/DDBJ whole genome shotgun (WGS) entry which is preliminary data.</text>
</comment>
<feature type="binding site" evidence="3">
    <location>
        <position position="67"/>
    </location>
    <ligand>
        <name>Cu cation</name>
        <dbReference type="ChEBI" id="CHEBI:23378"/>
    </ligand>
</feature>
<accession>A0AAJ1SXQ9</accession>
<feature type="domain" description="Thioredoxin" evidence="6">
    <location>
        <begin position="29"/>
        <end position="195"/>
    </location>
</feature>
<evidence type="ECO:0000313" key="8">
    <source>
        <dbReference type="Proteomes" id="UP001237207"/>
    </source>
</evidence>
<sequence>MKLLKKILFIPTITALLLLAACSNSDFQGNMDVKMQDFSYVNQDNKKVSLDDLKGTVWIADLIFTNCKTVCPPMTHNMTQLQQKLKEAGIKDYRIVSFSVDPENDTPEKLKEYIGYYEADESNWDLLTGYTSKDIKEFAEKSLKTLAVPEPDSDQVMHGTSFYLVDQKGIVVKSYSGYEDVPYDEIVLDMKTLINQK</sequence>
<evidence type="ECO:0000256" key="4">
    <source>
        <dbReference type="PIRSR" id="PIRSR603782-2"/>
    </source>
</evidence>
<evidence type="ECO:0000259" key="6">
    <source>
        <dbReference type="PROSITE" id="PS51352"/>
    </source>
</evidence>
<dbReference type="PANTHER" id="PTHR12151:SF25">
    <property type="entry name" value="LINALOOL DEHYDRATASE_ISOMERASE DOMAIN-CONTAINING PROTEIN"/>
    <property type="match status" value="1"/>
</dbReference>
<dbReference type="CDD" id="cd02968">
    <property type="entry name" value="SCO"/>
    <property type="match status" value="1"/>
</dbReference>
<dbReference type="Gene3D" id="3.40.30.10">
    <property type="entry name" value="Glutaredoxin"/>
    <property type="match status" value="1"/>
</dbReference>
<evidence type="ECO:0000256" key="1">
    <source>
        <dbReference type="ARBA" id="ARBA00010996"/>
    </source>
</evidence>
<dbReference type="InterPro" id="IPR036249">
    <property type="entry name" value="Thioredoxin-like_sf"/>
</dbReference>
<keyword evidence="3" id="KW-0479">Metal-binding</keyword>
<evidence type="ECO:0000313" key="7">
    <source>
        <dbReference type="EMBL" id="MDQ0214654.1"/>
    </source>
</evidence>
<dbReference type="PANTHER" id="PTHR12151">
    <property type="entry name" value="ELECTRON TRANSPORT PROTIN SCO1/SENC FAMILY MEMBER"/>
    <property type="match status" value="1"/>
</dbReference>
<name>A0AAJ1SXQ9_9BACI</name>
<keyword evidence="5" id="KW-0732">Signal</keyword>
<gene>
    <name evidence="7" type="ORF">J2S13_001051</name>
</gene>
<evidence type="ECO:0000256" key="3">
    <source>
        <dbReference type="PIRSR" id="PIRSR603782-1"/>
    </source>
</evidence>
<dbReference type="PROSITE" id="PS51352">
    <property type="entry name" value="THIOREDOXIN_2"/>
    <property type="match status" value="1"/>
</dbReference>
<dbReference type="GO" id="GO:0046872">
    <property type="term" value="F:metal ion binding"/>
    <property type="evidence" value="ECO:0007669"/>
    <property type="project" value="UniProtKB-KW"/>
</dbReference>
<feature type="signal peptide" evidence="5">
    <location>
        <begin position="1"/>
        <end position="20"/>
    </location>
</feature>
<feature type="binding site" evidence="3">
    <location>
        <position position="158"/>
    </location>
    <ligand>
        <name>Cu cation</name>
        <dbReference type="ChEBI" id="CHEBI:23378"/>
    </ligand>
</feature>
<evidence type="ECO:0000256" key="2">
    <source>
        <dbReference type="ARBA" id="ARBA00023008"/>
    </source>
</evidence>
<comment type="similarity">
    <text evidence="1">Belongs to the SCO1/2 family.</text>
</comment>
<evidence type="ECO:0000256" key="5">
    <source>
        <dbReference type="SAM" id="SignalP"/>
    </source>
</evidence>
<dbReference type="SUPFAM" id="SSF52833">
    <property type="entry name" value="Thioredoxin-like"/>
    <property type="match status" value="1"/>
</dbReference>
<keyword evidence="2 3" id="KW-0186">Copper</keyword>
<feature type="disulfide bond" description="Redox-active" evidence="4">
    <location>
        <begin position="67"/>
        <end position="71"/>
    </location>
</feature>
<keyword evidence="4" id="KW-1015">Disulfide bond</keyword>
<proteinExistence type="inferred from homology"/>
<dbReference type="InterPro" id="IPR003782">
    <property type="entry name" value="SCO1/SenC"/>
</dbReference>
<dbReference type="PROSITE" id="PS51257">
    <property type="entry name" value="PROKAR_LIPOPROTEIN"/>
    <property type="match status" value="1"/>
</dbReference>
<dbReference type="Proteomes" id="UP001237207">
    <property type="component" value="Unassembled WGS sequence"/>
</dbReference>
<keyword evidence="8" id="KW-1185">Reference proteome</keyword>
<organism evidence="7 8">
    <name type="scientific">Oikeobacillus pervagus</name>
    <dbReference type="NCBI Taxonomy" id="1325931"/>
    <lineage>
        <taxon>Bacteria</taxon>
        <taxon>Bacillati</taxon>
        <taxon>Bacillota</taxon>
        <taxon>Bacilli</taxon>
        <taxon>Bacillales</taxon>
        <taxon>Bacillaceae</taxon>
        <taxon>Oikeobacillus</taxon>
    </lineage>
</organism>
<dbReference type="Pfam" id="PF02630">
    <property type="entry name" value="SCO1-SenC"/>
    <property type="match status" value="1"/>
</dbReference>
<dbReference type="EMBL" id="JAUSUC010000009">
    <property type="protein sequence ID" value="MDQ0214654.1"/>
    <property type="molecule type" value="Genomic_DNA"/>
</dbReference>
<reference evidence="7" key="1">
    <citation type="submission" date="2023-07" db="EMBL/GenBank/DDBJ databases">
        <title>Genomic Encyclopedia of Type Strains, Phase IV (KMG-IV): sequencing the most valuable type-strain genomes for metagenomic binning, comparative biology and taxonomic classification.</title>
        <authorList>
            <person name="Goeker M."/>
        </authorList>
    </citation>
    <scope>NUCLEOTIDE SEQUENCE</scope>
    <source>
        <strain evidence="7">DSM 23947</strain>
    </source>
</reference>
<feature type="binding site" evidence="3">
    <location>
        <position position="71"/>
    </location>
    <ligand>
        <name>Cu cation</name>
        <dbReference type="ChEBI" id="CHEBI:23378"/>
    </ligand>
</feature>
<dbReference type="InterPro" id="IPR013766">
    <property type="entry name" value="Thioredoxin_domain"/>
</dbReference>
<dbReference type="AlphaFoldDB" id="A0AAJ1SXQ9"/>
<feature type="chain" id="PRO_5042499590" evidence="5">
    <location>
        <begin position="21"/>
        <end position="197"/>
    </location>
</feature>
<protein>
    <submittedName>
        <fullName evidence="7">Protein SCO1/2</fullName>
    </submittedName>
</protein>